<reference evidence="2" key="1">
    <citation type="submission" date="2019-03" db="EMBL/GenBank/DDBJ databases">
        <title>Weissella sp. 26KH-42 Genome sequencing.</title>
        <authorList>
            <person name="Heo J."/>
            <person name="Kim S.-J."/>
            <person name="Kim J.-S."/>
            <person name="Hong S.-B."/>
            <person name="Kwon S.-W."/>
        </authorList>
    </citation>
    <scope>NUCLEOTIDE SEQUENCE [LARGE SCALE GENOMIC DNA]</scope>
    <source>
        <strain evidence="2">26KH-42</strain>
    </source>
</reference>
<organism evidence="1 2">
    <name type="scientific">Periweissella cryptocerci</name>
    <dbReference type="NCBI Taxonomy" id="2506420"/>
    <lineage>
        <taxon>Bacteria</taxon>
        <taxon>Bacillati</taxon>
        <taxon>Bacillota</taxon>
        <taxon>Bacilli</taxon>
        <taxon>Lactobacillales</taxon>
        <taxon>Lactobacillaceae</taxon>
        <taxon>Periweissella</taxon>
    </lineage>
</organism>
<dbReference type="KEGG" id="wei:EQG49_13490"/>
<evidence type="ECO:0000313" key="2">
    <source>
        <dbReference type="Proteomes" id="UP000292886"/>
    </source>
</evidence>
<dbReference type="EMBL" id="CP037940">
    <property type="protein sequence ID" value="QBO37411.1"/>
    <property type="molecule type" value="Genomic_DNA"/>
</dbReference>
<dbReference type="AlphaFoldDB" id="A0A4P6YX57"/>
<dbReference type="Proteomes" id="UP000292886">
    <property type="component" value="Chromosome"/>
</dbReference>
<name>A0A4P6YX57_9LACO</name>
<accession>A0A4P6YX57</accession>
<protein>
    <submittedName>
        <fullName evidence="1">Uncharacterized protein</fullName>
    </submittedName>
</protein>
<keyword evidence="2" id="KW-1185">Reference proteome</keyword>
<evidence type="ECO:0000313" key="1">
    <source>
        <dbReference type="EMBL" id="QBO37411.1"/>
    </source>
</evidence>
<dbReference type="RefSeq" id="WP_133364488.1">
    <property type="nucleotide sequence ID" value="NZ_CP037940.1"/>
</dbReference>
<sequence>MRKNVWIIIVFIFCLVLSFSIFKNVEKDNANSELNGKISKLSFNNQILKDKLQIALNNNDESQSTAAMTNCTKKVLKGMLTFSKDTRVDNFKAIEYLVSSNVYSQFKPISIDGTMPDISSDLKTIDIYPATQQGMVMNVYVQVTVYSSVGTSEPKPAKRLYQIHYNVRQNKIVMLKYVTDVEWQDN</sequence>
<gene>
    <name evidence="1" type="ORF">EQG49_13490</name>
</gene>
<proteinExistence type="predicted"/>